<comment type="caution">
    <text evidence="2">The sequence shown here is derived from an EMBL/GenBank/DDBJ whole genome shotgun (WGS) entry which is preliminary data.</text>
</comment>
<dbReference type="InterPro" id="IPR015286">
    <property type="entry name" value="Porin_fam_mycobact-type"/>
</dbReference>
<dbReference type="Pfam" id="PF09203">
    <property type="entry name" value="MspA"/>
    <property type="match status" value="1"/>
</dbReference>
<name>A0A1S1M7E5_MYCCH</name>
<gene>
    <name evidence="2" type="ORF">BKG84_06665</name>
</gene>
<dbReference type="InterPro" id="IPR036435">
    <property type="entry name" value="Leukocidin/porin_MspA_sf"/>
</dbReference>
<dbReference type="Gene3D" id="2.60.40.1650">
    <property type="entry name" value="Porin MspA (Ig-like beta-sandwich domain)"/>
    <property type="match status" value="1"/>
</dbReference>
<organism evidence="2 3">
    <name type="scientific">Mycobacteroides chelonae</name>
    <name type="common">Mycobacterium chelonae</name>
    <dbReference type="NCBI Taxonomy" id="1774"/>
    <lineage>
        <taxon>Bacteria</taxon>
        <taxon>Bacillati</taxon>
        <taxon>Actinomycetota</taxon>
        <taxon>Actinomycetes</taxon>
        <taxon>Mycobacteriales</taxon>
        <taxon>Mycobacteriaceae</taxon>
        <taxon>Mycobacteroides</taxon>
    </lineage>
</organism>
<dbReference type="Gene3D" id="2.10.300.10">
    <property type="entry name" value="Porin MspA ribbon domain"/>
    <property type="match status" value="1"/>
</dbReference>
<evidence type="ECO:0008006" key="4">
    <source>
        <dbReference type="Google" id="ProtNLM"/>
    </source>
</evidence>
<evidence type="ECO:0000256" key="1">
    <source>
        <dbReference type="ARBA" id="ARBA00022729"/>
    </source>
</evidence>
<accession>A0A1S1M7E5</accession>
<dbReference type="AlphaFoldDB" id="A0A1S1M7E5"/>
<reference evidence="2 3" key="1">
    <citation type="submission" date="2016-10" db="EMBL/GenBank/DDBJ databases">
        <title>Evaluation of Human, Veterinary and Environmental Mycobacterium chelonae Isolates by Core Genome Phylogenomic Analysis, Targeted Gene Comparison, and Anti-microbial Susceptibility Patterns: A Tale of Mistaken Identities.</title>
        <authorList>
            <person name="Fogelson S.B."/>
            <person name="Camus A.C."/>
            <person name="Lorenz W."/>
            <person name="Vasireddy R."/>
            <person name="Vasireddy S."/>
            <person name="Smith T."/>
            <person name="Brown-Elliott B.A."/>
            <person name="Wallace R.J.Jr."/>
            <person name="Hasan N.A."/>
            <person name="Reischl U."/>
            <person name="Sanchez S."/>
        </authorList>
    </citation>
    <scope>NUCLEOTIDE SEQUENCE [LARGE SCALE GENOMIC DNA]</scope>
    <source>
        <strain evidence="2 3">15518</strain>
    </source>
</reference>
<dbReference type="EMBL" id="MLIS01000001">
    <property type="protein sequence ID" value="OHU80539.1"/>
    <property type="molecule type" value="Genomic_DNA"/>
</dbReference>
<evidence type="ECO:0000313" key="2">
    <source>
        <dbReference type="EMBL" id="OHU80539.1"/>
    </source>
</evidence>
<keyword evidence="3" id="KW-1185">Reference proteome</keyword>
<dbReference type="SUPFAM" id="SSF56959">
    <property type="entry name" value="Leukocidin-like"/>
    <property type="match status" value="1"/>
</dbReference>
<evidence type="ECO:0000313" key="3">
    <source>
        <dbReference type="Proteomes" id="UP000179441"/>
    </source>
</evidence>
<sequence length="215" mass="21954">MKFGAPLAITLVLTQAVGVLWSTVARADITGMSPQSSHRTTVDGWNMLLSLSGETINSVPNLAGAPNSREAFVTLSARANIGGSGSNPINSAHFVAGYQVGCQIDVSQGLQIGGTGQLSGSVGATISGSPGLQTGGTGSIGGFAQTNLQPGVITTIPMGDMPVVSHVGYLEMQDVHLKVDACGGPVTMRSYATVAMSTDIQQTQLSVYGDPYVLN</sequence>
<dbReference type="Proteomes" id="UP000179441">
    <property type="component" value="Unassembled WGS sequence"/>
</dbReference>
<keyword evidence="1" id="KW-0732">Signal</keyword>
<protein>
    <recommendedName>
        <fullName evidence="4">MspA family porin</fullName>
    </recommendedName>
</protein>
<proteinExistence type="predicted"/>